<gene>
    <name evidence="5" type="primary">bamE</name>
    <name evidence="5" type="ORF">KAK11_01235</name>
</gene>
<feature type="domain" description="Outer membrane protein assembly factor BamE" evidence="4">
    <location>
        <begin position="91"/>
        <end position="154"/>
    </location>
</feature>
<dbReference type="Pfam" id="PF04355">
    <property type="entry name" value="BamE"/>
    <property type="match status" value="1"/>
</dbReference>
<evidence type="ECO:0000313" key="5">
    <source>
        <dbReference type="EMBL" id="MBQ0933931.1"/>
    </source>
</evidence>
<dbReference type="EMBL" id="JAGQDG010000001">
    <property type="protein sequence ID" value="MBQ0933931.1"/>
    <property type="molecule type" value="Genomic_DNA"/>
</dbReference>
<accession>A0ABS5DS11</accession>
<feature type="signal peptide" evidence="3">
    <location>
        <begin position="1"/>
        <end position="19"/>
    </location>
</feature>
<dbReference type="PROSITE" id="PS51257">
    <property type="entry name" value="PROKAR_LIPOPROTEIN"/>
    <property type="match status" value="1"/>
</dbReference>
<evidence type="ECO:0000256" key="2">
    <source>
        <dbReference type="ARBA" id="ARBA00023136"/>
    </source>
</evidence>
<comment type="caution">
    <text evidence="5">The sequence shown here is derived from an EMBL/GenBank/DDBJ whole genome shotgun (WGS) entry which is preliminary data.</text>
</comment>
<sequence>MRLHARHTALALLTALALAGLSACDQERVAKLEEGVASESDVRQQFGEPTRTVERADGSKVLEYPRQPEGTTNYVIEIGPDGKMSSLRQLLQPANFAKVQPGMSDLEVRQLLGQPAKTHRFDLKPDETIWDWRFQDGQERKVFSVTFGKDKTVIATATQDDPRERDAGR</sequence>
<name>A0ABS5DS11_9BURK</name>
<evidence type="ECO:0000259" key="4">
    <source>
        <dbReference type="Pfam" id="PF04355"/>
    </source>
</evidence>
<dbReference type="Proteomes" id="UP000672097">
    <property type="component" value="Unassembled WGS sequence"/>
</dbReference>
<feature type="chain" id="PRO_5046076770" evidence="3">
    <location>
        <begin position="20"/>
        <end position="169"/>
    </location>
</feature>
<dbReference type="Gene3D" id="3.30.1450.10">
    <property type="match status" value="1"/>
</dbReference>
<dbReference type="InterPro" id="IPR007450">
    <property type="entry name" value="BamE_dom"/>
</dbReference>
<proteinExistence type="predicted"/>
<keyword evidence="6" id="KW-1185">Reference proteome</keyword>
<keyword evidence="1 3" id="KW-0732">Signal</keyword>
<evidence type="ECO:0000313" key="6">
    <source>
        <dbReference type="Proteomes" id="UP000672097"/>
    </source>
</evidence>
<reference evidence="5 6" key="1">
    <citation type="submission" date="2021-04" db="EMBL/GenBank/DDBJ databases">
        <title>The genome sequence of type strain Ideonella paludis KCTC 32238.</title>
        <authorList>
            <person name="Liu Y."/>
        </authorList>
    </citation>
    <scope>NUCLEOTIDE SEQUENCE [LARGE SCALE GENOMIC DNA]</scope>
    <source>
        <strain evidence="5 6">KCTC 32238</strain>
    </source>
</reference>
<organism evidence="5 6">
    <name type="scientific">Ideonella paludis</name>
    <dbReference type="NCBI Taxonomy" id="1233411"/>
    <lineage>
        <taxon>Bacteria</taxon>
        <taxon>Pseudomonadati</taxon>
        <taxon>Pseudomonadota</taxon>
        <taxon>Betaproteobacteria</taxon>
        <taxon>Burkholderiales</taxon>
        <taxon>Sphaerotilaceae</taxon>
        <taxon>Ideonella</taxon>
    </lineage>
</organism>
<keyword evidence="2" id="KW-0472">Membrane</keyword>
<evidence type="ECO:0000256" key="3">
    <source>
        <dbReference type="SAM" id="SignalP"/>
    </source>
</evidence>
<protein>
    <submittedName>
        <fullName evidence="5">Outer membrane protein assembly factor BamE</fullName>
    </submittedName>
</protein>
<dbReference type="RefSeq" id="WP_210805347.1">
    <property type="nucleotide sequence ID" value="NZ_JAGQDG010000001.1"/>
</dbReference>
<dbReference type="InterPro" id="IPR037873">
    <property type="entry name" value="BamE-like"/>
</dbReference>
<evidence type="ECO:0000256" key="1">
    <source>
        <dbReference type="ARBA" id="ARBA00022729"/>
    </source>
</evidence>